<evidence type="ECO:0008006" key="3">
    <source>
        <dbReference type="Google" id="ProtNLM"/>
    </source>
</evidence>
<dbReference type="AlphaFoldDB" id="A0A182NDA1"/>
<organism evidence="1 2">
    <name type="scientific">Anopheles dirus</name>
    <dbReference type="NCBI Taxonomy" id="7168"/>
    <lineage>
        <taxon>Eukaryota</taxon>
        <taxon>Metazoa</taxon>
        <taxon>Ecdysozoa</taxon>
        <taxon>Arthropoda</taxon>
        <taxon>Hexapoda</taxon>
        <taxon>Insecta</taxon>
        <taxon>Pterygota</taxon>
        <taxon>Neoptera</taxon>
        <taxon>Endopterygota</taxon>
        <taxon>Diptera</taxon>
        <taxon>Nematocera</taxon>
        <taxon>Culicoidea</taxon>
        <taxon>Culicidae</taxon>
        <taxon>Anophelinae</taxon>
        <taxon>Anopheles</taxon>
    </lineage>
</organism>
<evidence type="ECO:0000313" key="2">
    <source>
        <dbReference type="Proteomes" id="UP000075884"/>
    </source>
</evidence>
<proteinExistence type="predicted"/>
<dbReference type="Proteomes" id="UP000075884">
    <property type="component" value="Unassembled WGS sequence"/>
</dbReference>
<evidence type="ECO:0000313" key="1">
    <source>
        <dbReference type="EnsemblMetazoa" id="ADIR005615-PA"/>
    </source>
</evidence>
<name>A0A182NDA1_9DIPT</name>
<reference evidence="2" key="1">
    <citation type="submission" date="2013-03" db="EMBL/GenBank/DDBJ databases">
        <title>The Genome Sequence of Anopheles dirus WRAIR2.</title>
        <authorList>
            <consortium name="The Broad Institute Genomics Platform"/>
            <person name="Neafsey D.E."/>
            <person name="Walton C."/>
            <person name="Walker B."/>
            <person name="Young S.K."/>
            <person name="Zeng Q."/>
            <person name="Gargeya S."/>
            <person name="Fitzgerald M."/>
            <person name="Haas B."/>
            <person name="Abouelleil A."/>
            <person name="Allen A.W."/>
            <person name="Alvarado L."/>
            <person name="Arachchi H.M."/>
            <person name="Berlin A.M."/>
            <person name="Chapman S.B."/>
            <person name="Gainer-Dewar J."/>
            <person name="Goldberg J."/>
            <person name="Griggs A."/>
            <person name="Gujja S."/>
            <person name="Hansen M."/>
            <person name="Howarth C."/>
            <person name="Imamovic A."/>
            <person name="Ireland A."/>
            <person name="Larimer J."/>
            <person name="McCowan C."/>
            <person name="Murphy C."/>
            <person name="Pearson M."/>
            <person name="Poon T.W."/>
            <person name="Priest M."/>
            <person name="Roberts A."/>
            <person name="Saif S."/>
            <person name="Shea T."/>
            <person name="Sisk P."/>
            <person name="Sykes S."/>
            <person name="Wortman J."/>
            <person name="Nusbaum C."/>
            <person name="Birren B."/>
        </authorList>
    </citation>
    <scope>NUCLEOTIDE SEQUENCE [LARGE SCALE GENOMIC DNA]</scope>
    <source>
        <strain evidence="2">WRAIR2</strain>
    </source>
</reference>
<accession>A0A182NDA1</accession>
<keyword evidence="2" id="KW-1185">Reference proteome</keyword>
<dbReference type="VEuPathDB" id="VectorBase:ADIR005615"/>
<protein>
    <recommendedName>
        <fullName evidence="3">NACHT domain-containing protein</fullName>
    </recommendedName>
</protein>
<reference evidence="1" key="2">
    <citation type="submission" date="2020-05" db="UniProtKB">
        <authorList>
            <consortium name="EnsemblMetazoa"/>
        </authorList>
    </citation>
    <scope>IDENTIFICATION</scope>
    <source>
        <strain evidence="1">WRAIR2</strain>
    </source>
</reference>
<sequence length="171" mass="20086">MMLDMYSTDFSRLNHTDFQNLNDVQVLRLLYRFIHMALFSPNVISQSVTKNDTRRNIIDRCAEMFTLDTDSRIVLDVDQLVNADLTSQQLLELRIFQTKYNEKQIVLLLDGFDEICPHYKNVKSAEHQTLYHIPHHIFHNKKTKSNKRTSSMLCWLCISCLTMSAEKKGDQ</sequence>
<dbReference type="EnsemblMetazoa" id="ADIR005615-RA">
    <property type="protein sequence ID" value="ADIR005615-PA"/>
    <property type="gene ID" value="ADIR005615"/>
</dbReference>